<dbReference type="EMBL" id="JARKIF010000051">
    <property type="protein sequence ID" value="KAJ7607164.1"/>
    <property type="molecule type" value="Genomic_DNA"/>
</dbReference>
<reference evidence="1" key="1">
    <citation type="submission" date="2023-03" db="EMBL/GenBank/DDBJ databases">
        <title>Massive genome expansion in bonnet fungi (Mycena s.s.) driven by repeated elements and novel gene families across ecological guilds.</title>
        <authorList>
            <consortium name="Lawrence Berkeley National Laboratory"/>
            <person name="Harder C.B."/>
            <person name="Miyauchi S."/>
            <person name="Viragh M."/>
            <person name="Kuo A."/>
            <person name="Thoen E."/>
            <person name="Andreopoulos B."/>
            <person name="Lu D."/>
            <person name="Skrede I."/>
            <person name="Drula E."/>
            <person name="Henrissat B."/>
            <person name="Morin E."/>
            <person name="Kohler A."/>
            <person name="Barry K."/>
            <person name="LaButti K."/>
            <person name="Morin E."/>
            <person name="Salamov A."/>
            <person name="Lipzen A."/>
            <person name="Mereny Z."/>
            <person name="Hegedus B."/>
            <person name="Baldrian P."/>
            <person name="Stursova M."/>
            <person name="Weitz H."/>
            <person name="Taylor A."/>
            <person name="Grigoriev I.V."/>
            <person name="Nagy L.G."/>
            <person name="Martin F."/>
            <person name="Kauserud H."/>
        </authorList>
    </citation>
    <scope>NUCLEOTIDE SEQUENCE</scope>
    <source>
        <strain evidence="1">9284</strain>
    </source>
</reference>
<keyword evidence="2" id="KW-1185">Reference proteome</keyword>
<proteinExistence type="predicted"/>
<accession>A0AAD7B1Z6</accession>
<name>A0AAD7B1Z6_9AGAR</name>
<dbReference type="Proteomes" id="UP001221142">
    <property type="component" value="Unassembled WGS sequence"/>
</dbReference>
<evidence type="ECO:0000313" key="1">
    <source>
        <dbReference type="EMBL" id="KAJ7607164.1"/>
    </source>
</evidence>
<evidence type="ECO:0000313" key="2">
    <source>
        <dbReference type="Proteomes" id="UP001221142"/>
    </source>
</evidence>
<sequence>MFPPELELHIFETTARLHPKSIPSLLRVPRRVLTWIEPILYETLVISSSKPPHRAPSFRYVLETKPPSFWDRNVRNLLIQGHFPESDRALACSVLSACTRLRSLGAFHTQDGLLPLLAPMRLERLNVDVGRLFGPSLSAYDFHRDPTFMGLTHFTILDSHKLPAYSQLSLLPELTHLRIGLFNFGLNCPEISLILSECKHLRVLISFTANMDEHVRKEAVHDDPRYVVIAARLREDWEAEARGGKLDSWTRAELFIAKKRRGEILPVSRCWIEKSDMIPGGGSRWIFLPS</sequence>
<organism evidence="1 2">
    <name type="scientific">Roridomyces roridus</name>
    <dbReference type="NCBI Taxonomy" id="1738132"/>
    <lineage>
        <taxon>Eukaryota</taxon>
        <taxon>Fungi</taxon>
        <taxon>Dikarya</taxon>
        <taxon>Basidiomycota</taxon>
        <taxon>Agaricomycotina</taxon>
        <taxon>Agaricomycetes</taxon>
        <taxon>Agaricomycetidae</taxon>
        <taxon>Agaricales</taxon>
        <taxon>Marasmiineae</taxon>
        <taxon>Mycenaceae</taxon>
        <taxon>Roridomyces</taxon>
    </lineage>
</organism>
<dbReference type="AlphaFoldDB" id="A0AAD7B1Z6"/>
<comment type="caution">
    <text evidence="1">The sequence shown here is derived from an EMBL/GenBank/DDBJ whole genome shotgun (WGS) entry which is preliminary data.</text>
</comment>
<gene>
    <name evidence="1" type="ORF">FB45DRAFT_1067993</name>
</gene>
<protein>
    <submittedName>
        <fullName evidence="1">Uncharacterized protein</fullName>
    </submittedName>
</protein>